<comment type="caution">
    <text evidence="1">The sequence shown here is derived from an EMBL/GenBank/DDBJ whole genome shotgun (WGS) entry which is preliminary data.</text>
</comment>
<name>A0A9D1DBY4_9FIRM</name>
<reference evidence="1" key="1">
    <citation type="submission" date="2020-10" db="EMBL/GenBank/DDBJ databases">
        <authorList>
            <person name="Gilroy R."/>
        </authorList>
    </citation>
    <scope>NUCLEOTIDE SEQUENCE</scope>
    <source>
        <strain evidence="1">ChiW25-3613</strain>
    </source>
</reference>
<evidence type="ECO:0000313" key="2">
    <source>
        <dbReference type="Proteomes" id="UP000824179"/>
    </source>
</evidence>
<reference evidence="1" key="2">
    <citation type="journal article" date="2021" name="PeerJ">
        <title>Extensive microbial diversity within the chicken gut microbiome revealed by metagenomics and culture.</title>
        <authorList>
            <person name="Gilroy R."/>
            <person name="Ravi A."/>
            <person name="Getino M."/>
            <person name="Pursley I."/>
            <person name="Horton D.L."/>
            <person name="Alikhan N.F."/>
            <person name="Baker D."/>
            <person name="Gharbi K."/>
            <person name="Hall N."/>
            <person name="Watson M."/>
            <person name="Adriaenssens E.M."/>
            <person name="Foster-Nyarko E."/>
            <person name="Jarju S."/>
            <person name="Secka A."/>
            <person name="Antonio M."/>
            <person name="Oren A."/>
            <person name="Chaudhuri R.R."/>
            <person name="La Ragione R."/>
            <person name="Hildebrand F."/>
            <person name="Pallen M.J."/>
        </authorList>
    </citation>
    <scope>NUCLEOTIDE SEQUENCE</scope>
    <source>
        <strain evidence="1">ChiW25-3613</strain>
    </source>
</reference>
<accession>A0A9D1DBY4</accession>
<evidence type="ECO:0000313" key="1">
    <source>
        <dbReference type="EMBL" id="HIR39000.1"/>
    </source>
</evidence>
<dbReference type="Proteomes" id="UP000824179">
    <property type="component" value="Unassembled WGS sequence"/>
</dbReference>
<dbReference type="EMBL" id="DVHB01000026">
    <property type="protein sequence ID" value="HIR39000.1"/>
    <property type="molecule type" value="Genomic_DNA"/>
</dbReference>
<gene>
    <name evidence="1" type="ORF">IAB90_01325</name>
</gene>
<sequence length="78" mass="9152">MKKFSKPVAIEQESNAGQYCIKPEIIEKIERSPDCDDYYREISDMVKKCVKFIDDKNYAAAREEYIETIASLKIRLIK</sequence>
<proteinExistence type="predicted"/>
<protein>
    <submittedName>
        <fullName evidence="1">Uncharacterized protein</fullName>
    </submittedName>
</protein>
<organism evidence="1 2">
    <name type="scientific">Candidatus Coproplasma stercoripullorum</name>
    <dbReference type="NCBI Taxonomy" id="2840751"/>
    <lineage>
        <taxon>Bacteria</taxon>
        <taxon>Bacillati</taxon>
        <taxon>Bacillota</taxon>
        <taxon>Clostridia</taxon>
        <taxon>Eubacteriales</taxon>
        <taxon>Candidatus Coproplasma</taxon>
    </lineage>
</organism>
<dbReference type="AlphaFoldDB" id="A0A9D1DBY4"/>